<evidence type="ECO:0000259" key="1">
    <source>
        <dbReference type="Pfam" id="PF15567"/>
    </source>
</evidence>
<gene>
    <name evidence="2" type="ORF">SAMN05444858_12763</name>
</gene>
<dbReference type="Pfam" id="PF15567">
    <property type="entry name" value="Imm35"/>
    <property type="match status" value="1"/>
</dbReference>
<dbReference type="AlphaFoldDB" id="A0A1N7EV62"/>
<name>A0A1N7EV62_9ACTN</name>
<dbReference type="Proteomes" id="UP000186004">
    <property type="component" value="Unassembled WGS sequence"/>
</dbReference>
<evidence type="ECO:0000313" key="3">
    <source>
        <dbReference type="Proteomes" id="UP000186004"/>
    </source>
</evidence>
<dbReference type="InterPro" id="IPR029082">
    <property type="entry name" value="Imm35"/>
</dbReference>
<accession>A0A1N7EV62</accession>
<protein>
    <submittedName>
        <fullName evidence="2">Immunity protein 35</fullName>
    </submittedName>
</protein>
<dbReference type="EMBL" id="FTNF01000027">
    <property type="protein sequence ID" value="SIR92011.1"/>
    <property type="molecule type" value="Genomic_DNA"/>
</dbReference>
<keyword evidence="3" id="KW-1185">Reference proteome</keyword>
<organism evidence="2 3">
    <name type="scientific">Micromonospora avicenniae</name>
    <dbReference type="NCBI Taxonomy" id="1198245"/>
    <lineage>
        <taxon>Bacteria</taxon>
        <taxon>Bacillati</taxon>
        <taxon>Actinomycetota</taxon>
        <taxon>Actinomycetes</taxon>
        <taxon>Micromonosporales</taxon>
        <taxon>Micromonosporaceae</taxon>
        <taxon>Micromonospora</taxon>
    </lineage>
</organism>
<reference evidence="2 3" key="1">
    <citation type="submission" date="2017-01" db="EMBL/GenBank/DDBJ databases">
        <authorList>
            <person name="Mah S.A."/>
            <person name="Swanson W.J."/>
            <person name="Moy G.W."/>
            <person name="Vacquier V.D."/>
        </authorList>
    </citation>
    <scope>NUCLEOTIDE SEQUENCE [LARGE SCALE GENOMIC DNA]</scope>
    <source>
        <strain evidence="2 3">DSM 45758</strain>
    </source>
</reference>
<proteinExistence type="predicted"/>
<feature type="domain" description="Immunity protein 35" evidence="1">
    <location>
        <begin position="8"/>
        <end position="84"/>
    </location>
</feature>
<sequence length="102" mass="11258">MPVITEREARRAAEAVLQDMSSVPGMPSLAIMNVEERQACWIVYYQSARYIETGSFLDSLVGNGPILVDRQTGRRHQTGTAQPIDYYVAGRHTCALCTAAQP</sequence>
<evidence type="ECO:0000313" key="2">
    <source>
        <dbReference type="EMBL" id="SIR92011.1"/>
    </source>
</evidence>